<evidence type="ECO:0000256" key="1">
    <source>
        <dbReference type="SAM" id="MobiDB-lite"/>
    </source>
</evidence>
<feature type="region of interest" description="Disordered" evidence="1">
    <location>
        <begin position="354"/>
        <end position="375"/>
    </location>
</feature>
<dbReference type="Proteomes" id="UP000601597">
    <property type="component" value="Unassembled WGS sequence"/>
</dbReference>
<evidence type="ECO:0000259" key="3">
    <source>
        <dbReference type="Pfam" id="PF20891"/>
    </source>
</evidence>
<sequence length="466" mass="49993">MIIRKTALSVVIAGLLVLAAPTTLLAQEADLAEQAQAAEQDASETPPSPFMAVSEVDPGDKKIQEFLDARGWVRGQSEKNPAGGTLVVTSQAIAADPSTIEFSQARIIATEEAFLKAMGELVSQDSVAIGVSLADRFMKDDLPEDVRDTTSMDALGKAVAGRAAELTVQSMNSLLEELGVDASTLPEMTVAERKDLIYDEFVSETTWRAMGRLSGVGIFGVIEEVGGDGPVNNGRMSVVVVRSDRFSEFGRQLRTNNSTAGKAIPIDDIRDRLDPQIREGVPMLGYFGVQPVVDDQGRFGLMAFGTSGPQLTRGNMEEFEIAAEMEAARDEAMLMADGWLAQFASMTVQGQKEATRRKLKQKVRETRGDGSTEIKTSEGIGRMVNNILRSEANARLTGIQTVGQWDAVDPTTGHPYLGYVKYWSPATSAQAQGKDPSAEKPEAGTSGSSQPATEKSTRSTGSFGSW</sequence>
<keyword evidence="2" id="KW-0732">Signal</keyword>
<proteinExistence type="predicted"/>
<feature type="compositionally biased region" description="Basic and acidic residues" evidence="1">
    <location>
        <begin position="362"/>
        <end position="375"/>
    </location>
</feature>
<accession>A0ABQ3B4R1</accession>
<protein>
    <recommendedName>
        <fullName evidence="3">DUF6844 domain-containing protein</fullName>
    </recommendedName>
</protein>
<feature type="chain" id="PRO_5045160153" description="DUF6844 domain-containing protein" evidence="2">
    <location>
        <begin position="27"/>
        <end position="466"/>
    </location>
</feature>
<gene>
    <name evidence="4" type="ORF">GCM10007071_27820</name>
</gene>
<dbReference type="RefSeq" id="WP_189577385.1">
    <property type="nucleotide sequence ID" value="NZ_BMXV01000006.1"/>
</dbReference>
<evidence type="ECO:0000313" key="5">
    <source>
        <dbReference type="Proteomes" id="UP000601597"/>
    </source>
</evidence>
<evidence type="ECO:0000256" key="2">
    <source>
        <dbReference type="SAM" id="SignalP"/>
    </source>
</evidence>
<reference evidence="5" key="1">
    <citation type="journal article" date="2019" name="Int. J. Syst. Evol. Microbiol.">
        <title>The Global Catalogue of Microorganisms (GCM) 10K type strain sequencing project: providing services to taxonomists for standard genome sequencing and annotation.</title>
        <authorList>
            <consortium name="The Broad Institute Genomics Platform"/>
            <consortium name="The Broad Institute Genome Sequencing Center for Infectious Disease"/>
            <person name="Wu L."/>
            <person name="Ma J."/>
        </authorList>
    </citation>
    <scope>NUCLEOTIDE SEQUENCE [LARGE SCALE GENOMIC DNA]</scope>
    <source>
        <strain evidence="5">KCTC 22280</strain>
    </source>
</reference>
<keyword evidence="5" id="KW-1185">Reference proteome</keyword>
<organism evidence="4 5">
    <name type="scientific">Marinobacter zhanjiangensis</name>
    <dbReference type="NCBI Taxonomy" id="578215"/>
    <lineage>
        <taxon>Bacteria</taxon>
        <taxon>Pseudomonadati</taxon>
        <taxon>Pseudomonadota</taxon>
        <taxon>Gammaproteobacteria</taxon>
        <taxon>Pseudomonadales</taxon>
        <taxon>Marinobacteraceae</taxon>
        <taxon>Marinobacter</taxon>
    </lineage>
</organism>
<name>A0ABQ3B4R1_9GAMM</name>
<feature type="compositionally biased region" description="Polar residues" evidence="1">
    <location>
        <begin position="445"/>
        <end position="466"/>
    </location>
</feature>
<comment type="caution">
    <text evidence="4">The sequence shown here is derived from an EMBL/GenBank/DDBJ whole genome shotgun (WGS) entry which is preliminary data.</text>
</comment>
<evidence type="ECO:0000313" key="4">
    <source>
        <dbReference type="EMBL" id="GGY78852.1"/>
    </source>
</evidence>
<feature type="signal peptide" evidence="2">
    <location>
        <begin position="1"/>
        <end position="26"/>
    </location>
</feature>
<dbReference type="EMBL" id="BMXV01000006">
    <property type="protein sequence ID" value="GGY78852.1"/>
    <property type="molecule type" value="Genomic_DNA"/>
</dbReference>
<feature type="region of interest" description="Disordered" evidence="1">
    <location>
        <begin position="428"/>
        <end position="466"/>
    </location>
</feature>
<dbReference type="InterPro" id="IPR049286">
    <property type="entry name" value="DUF6844"/>
</dbReference>
<dbReference type="Pfam" id="PF20891">
    <property type="entry name" value="DUF6844"/>
    <property type="match status" value="1"/>
</dbReference>
<feature type="domain" description="DUF6844" evidence="3">
    <location>
        <begin position="159"/>
        <end position="247"/>
    </location>
</feature>